<evidence type="ECO:0000313" key="2">
    <source>
        <dbReference type="EMBL" id="MBQ0849201.1"/>
    </source>
</evidence>
<name>A0A940XY24_9ACTN</name>
<dbReference type="AlphaFoldDB" id="A0A940XY24"/>
<organism evidence="2 3">
    <name type="scientific">Streptomyces liliiviolaceus</name>
    <dbReference type="NCBI Taxonomy" id="2823109"/>
    <lineage>
        <taxon>Bacteria</taxon>
        <taxon>Bacillati</taxon>
        <taxon>Actinomycetota</taxon>
        <taxon>Actinomycetes</taxon>
        <taxon>Kitasatosporales</taxon>
        <taxon>Streptomycetaceae</taxon>
        <taxon>Streptomyces</taxon>
    </lineage>
</organism>
<proteinExistence type="predicted"/>
<keyword evidence="3" id="KW-1185">Reference proteome</keyword>
<evidence type="ECO:0000256" key="1">
    <source>
        <dbReference type="SAM" id="Phobius"/>
    </source>
</evidence>
<sequence length="178" mass="18748">MDTAREPHAGKAHTGKAHLQDRVPVRARQLVREPFTARTWRRVAYALLAVPVALAAVPVGLLGGRAAAGRWQRGLVGRFLGARPPGSSAGVLHALLALPLNLVVAAVTLYGWSIVPMNIGWPLRGGDPTTSWGGPTFAGAWAFHAVLGGLGFLLLMPWVGRGLAALQVRLATALLARP</sequence>
<feature type="transmembrane region" description="Helical" evidence="1">
    <location>
        <begin position="43"/>
        <end position="68"/>
    </location>
</feature>
<gene>
    <name evidence="2" type="ORF">J8N05_13405</name>
</gene>
<dbReference type="Proteomes" id="UP000677413">
    <property type="component" value="Unassembled WGS sequence"/>
</dbReference>
<reference evidence="2 3" key="1">
    <citation type="submission" date="2021-04" db="EMBL/GenBank/DDBJ databases">
        <authorList>
            <person name="Tang X."/>
            <person name="Zhou X."/>
            <person name="Chen X."/>
            <person name="Cernava T."/>
            <person name="Zhang C."/>
        </authorList>
    </citation>
    <scope>NUCLEOTIDE SEQUENCE [LARGE SCALE GENOMIC DNA]</scope>
    <source>
        <strain evidence="2 3">BH-SS-21</strain>
    </source>
</reference>
<dbReference type="RefSeq" id="WP_210882822.1">
    <property type="nucleotide sequence ID" value="NZ_JAGPYQ010000001.1"/>
</dbReference>
<dbReference type="EMBL" id="JAGPYQ010000001">
    <property type="protein sequence ID" value="MBQ0849201.1"/>
    <property type="molecule type" value="Genomic_DNA"/>
</dbReference>
<accession>A0A940XY24</accession>
<keyword evidence="1" id="KW-1133">Transmembrane helix</keyword>
<protein>
    <recommendedName>
        <fullName evidence="4">Sensor domain-containing protein</fullName>
    </recommendedName>
</protein>
<feature type="transmembrane region" description="Helical" evidence="1">
    <location>
        <begin position="132"/>
        <end position="159"/>
    </location>
</feature>
<keyword evidence="1" id="KW-0472">Membrane</keyword>
<comment type="caution">
    <text evidence="2">The sequence shown here is derived from an EMBL/GenBank/DDBJ whole genome shotgun (WGS) entry which is preliminary data.</text>
</comment>
<evidence type="ECO:0008006" key="4">
    <source>
        <dbReference type="Google" id="ProtNLM"/>
    </source>
</evidence>
<evidence type="ECO:0000313" key="3">
    <source>
        <dbReference type="Proteomes" id="UP000677413"/>
    </source>
</evidence>
<feature type="transmembrane region" description="Helical" evidence="1">
    <location>
        <begin position="89"/>
        <end position="112"/>
    </location>
</feature>
<keyword evidence="1" id="KW-0812">Transmembrane</keyword>